<proteinExistence type="predicted"/>
<keyword evidence="1" id="KW-1185">Reference proteome</keyword>
<evidence type="ECO:0000313" key="2">
    <source>
        <dbReference type="WBParaSite" id="Minc3s00046g02510"/>
    </source>
</evidence>
<sequence>MEQQLKVVGQQQHLEVQLIQLEPKHLRLGRLLLVSQQQMVRQRQVLELLLVLSTRCSCLRCGSFCRCWCLLTGRCNSRKGIRTSFYRFLFNNGRCSFGSSCSPFWLTNR</sequence>
<evidence type="ECO:0000313" key="1">
    <source>
        <dbReference type="Proteomes" id="UP000887563"/>
    </source>
</evidence>
<dbReference type="AlphaFoldDB" id="A0A914M4V5"/>
<evidence type="ECO:0000313" key="3">
    <source>
        <dbReference type="WBParaSite" id="Minc3s01287g22489"/>
    </source>
</evidence>
<dbReference type="WBParaSite" id="Minc3s01287g22489">
    <property type="protein sequence ID" value="Minc3s01287g22489"/>
    <property type="gene ID" value="Minc3s01287g22489"/>
</dbReference>
<protein>
    <submittedName>
        <fullName evidence="2 3">Candidate secreted effector</fullName>
    </submittedName>
</protein>
<accession>A0A914M4V5</accession>
<dbReference type="WBParaSite" id="Minc3s00046g02510">
    <property type="protein sequence ID" value="Minc3s00046g02510"/>
    <property type="gene ID" value="Minc3s00046g02510"/>
</dbReference>
<reference evidence="2 3" key="1">
    <citation type="submission" date="2022-11" db="UniProtKB">
        <authorList>
            <consortium name="WormBaseParasite"/>
        </authorList>
    </citation>
    <scope>IDENTIFICATION</scope>
</reference>
<name>A0A914M4V5_MELIC</name>
<dbReference type="Proteomes" id="UP000887563">
    <property type="component" value="Unplaced"/>
</dbReference>
<organism evidence="1 3">
    <name type="scientific">Meloidogyne incognita</name>
    <name type="common">Southern root-knot nematode worm</name>
    <name type="synonym">Oxyuris incognita</name>
    <dbReference type="NCBI Taxonomy" id="6306"/>
    <lineage>
        <taxon>Eukaryota</taxon>
        <taxon>Metazoa</taxon>
        <taxon>Ecdysozoa</taxon>
        <taxon>Nematoda</taxon>
        <taxon>Chromadorea</taxon>
        <taxon>Rhabditida</taxon>
        <taxon>Tylenchina</taxon>
        <taxon>Tylenchomorpha</taxon>
        <taxon>Tylenchoidea</taxon>
        <taxon>Meloidogynidae</taxon>
        <taxon>Meloidogyninae</taxon>
        <taxon>Meloidogyne</taxon>
        <taxon>Meloidogyne incognita group</taxon>
    </lineage>
</organism>